<dbReference type="RefSeq" id="WP_104994798.1">
    <property type="nucleotide sequence ID" value="NZ_CP025494.1"/>
</dbReference>
<feature type="transmembrane region" description="Helical" evidence="1">
    <location>
        <begin position="12"/>
        <end position="31"/>
    </location>
</feature>
<keyword evidence="1" id="KW-1133">Transmembrane helix</keyword>
<reference evidence="2 3" key="1">
    <citation type="submission" date="2017-12" db="EMBL/GenBank/DDBJ databases">
        <title>Genome sequence of Pseudomonas palleroniana MAB3.</title>
        <authorList>
            <person name="Nascimento F.X."/>
        </authorList>
    </citation>
    <scope>NUCLEOTIDE SEQUENCE [LARGE SCALE GENOMIC DNA]</scope>
    <source>
        <strain evidence="2 3">MAB3</strain>
    </source>
</reference>
<dbReference type="Proteomes" id="UP000237830">
    <property type="component" value="Chromosome"/>
</dbReference>
<name>A0A2L1JB43_9PSED</name>
<gene>
    <name evidence="2" type="ORF">CYL20_14480</name>
</gene>
<dbReference type="AlphaFoldDB" id="A0A2L1JB43"/>
<feature type="transmembrane region" description="Helical" evidence="1">
    <location>
        <begin position="90"/>
        <end position="107"/>
    </location>
</feature>
<evidence type="ECO:0000256" key="1">
    <source>
        <dbReference type="SAM" id="Phobius"/>
    </source>
</evidence>
<dbReference type="InterPro" id="IPR048118">
    <property type="entry name" value="KwaA"/>
</dbReference>
<accession>A0A2L1JB43</accession>
<dbReference type="EMBL" id="CP025494">
    <property type="protein sequence ID" value="AVE05697.1"/>
    <property type="molecule type" value="Genomic_DNA"/>
</dbReference>
<sequence>MRISGSGEKFELYILSLWFLFLLIIVITIDVPFCYGEDCKFIGLASLLQRNIISVIAFGFLAFGTLYYFRFDYRVAGSKSIASRIVKIEDVNYEHLTFLTTYIIPLICFNLTSFRYLLALGILLFVIGVIYVKTDKFYANPTLAVLGFRVYKVNLQTRLGLVEGVVVISKERLAEGDQVSRLGLDDKVYFVRKA</sequence>
<evidence type="ECO:0000313" key="3">
    <source>
        <dbReference type="Proteomes" id="UP000237830"/>
    </source>
</evidence>
<keyword evidence="1" id="KW-0812">Transmembrane</keyword>
<organism evidence="2 3">
    <name type="scientific">Pseudomonas palleroniana</name>
    <dbReference type="NCBI Taxonomy" id="191390"/>
    <lineage>
        <taxon>Bacteria</taxon>
        <taxon>Pseudomonadati</taxon>
        <taxon>Pseudomonadota</taxon>
        <taxon>Gammaproteobacteria</taxon>
        <taxon>Pseudomonadales</taxon>
        <taxon>Pseudomonadaceae</taxon>
        <taxon>Pseudomonas</taxon>
    </lineage>
</organism>
<proteinExistence type="predicted"/>
<feature type="transmembrane region" description="Helical" evidence="1">
    <location>
        <begin position="51"/>
        <end position="69"/>
    </location>
</feature>
<keyword evidence="1" id="KW-0472">Membrane</keyword>
<evidence type="ECO:0000313" key="2">
    <source>
        <dbReference type="EMBL" id="AVE05697.1"/>
    </source>
</evidence>
<feature type="transmembrane region" description="Helical" evidence="1">
    <location>
        <begin position="113"/>
        <end position="132"/>
    </location>
</feature>
<protein>
    <submittedName>
        <fullName evidence="2">Uncharacterized protein</fullName>
    </submittedName>
</protein>
<dbReference type="NCBIfam" id="NF041622">
    <property type="entry name" value="KwaA"/>
    <property type="match status" value="1"/>
</dbReference>